<dbReference type="EMBL" id="JAPDFR010000001">
    <property type="protein sequence ID" value="KAK0391740.1"/>
    <property type="molecule type" value="Genomic_DNA"/>
</dbReference>
<evidence type="ECO:0000256" key="2">
    <source>
        <dbReference type="SAM" id="SignalP"/>
    </source>
</evidence>
<comment type="caution">
    <text evidence="3">The sequence shown here is derived from an EMBL/GenBank/DDBJ whole genome shotgun (WGS) entry which is preliminary data.</text>
</comment>
<name>A0AA39GQL5_SARSR</name>
<sequence>MQLLLVSFLFAAGALAQNGCGFPDGPDCVSLGTGASGLEQFADDGCCLLPLRCGNIAGEICERVDVGNRNPQAGNQEQDQPADENNTEQEEDEPDNNANVDPNCGFPNGPDCVSLGKGGADGLEQFADDGCCLLPLRCGNIAGEICERVPAGARSLARLWKARRSEAH</sequence>
<evidence type="ECO:0000313" key="3">
    <source>
        <dbReference type="EMBL" id="KAK0391740.1"/>
    </source>
</evidence>
<feature type="signal peptide" evidence="2">
    <location>
        <begin position="1"/>
        <end position="16"/>
    </location>
</feature>
<dbReference type="Proteomes" id="UP001175261">
    <property type="component" value="Unassembled WGS sequence"/>
</dbReference>
<feature type="compositionally biased region" description="Acidic residues" evidence="1">
    <location>
        <begin position="80"/>
        <end position="95"/>
    </location>
</feature>
<proteinExistence type="predicted"/>
<feature type="chain" id="PRO_5041278208" evidence="2">
    <location>
        <begin position="17"/>
        <end position="168"/>
    </location>
</feature>
<organism evidence="3 4">
    <name type="scientific">Sarocladium strictum</name>
    <name type="common">Black bundle disease fungus</name>
    <name type="synonym">Acremonium strictum</name>
    <dbReference type="NCBI Taxonomy" id="5046"/>
    <lineage>
        <taxon>Eukaryota</taxon>
        <taxon>Fungi</taxon>
        <taxon>Dikarya</taxon>
        <taxon>Ascomycota</taxon>
        <taxon>Pezizomycotina</taxon>
        <taxon>Sordariomycetes</taxon>
        <taxon>Hypocreomycetidae</taxon>
        <taxon>Hypocreales</taxon>
        <taxon>Sarocladiaceae</taxon>
        <taxon>Sarocladium</taxon>
    </lineage>
</organism>
<feature type="compositionally biased region" description="Polar residues" evidence="1">
    <location>
        <begin position="69"/>
        <end position="79"/>
    </location>
</feature>
<reference evidence="3" key="1">
    <citation type="submission" date="2022-10" db="EMBL/GenBank/DDBJ databases">
        <title>Determination and structural analysis of whole genome sequence of Sarocladium strictum F4-1.</title>
        <authorList>
            <person name="Hu L."/>
            <person name="Jiang Y."/>
        </authorList>
    </citation>
    <scope>NUCLEOTIDE SEQUENCE</scope>
    <source>
        <strain evidence="3">F4-1</strain>
    </source>
</reference>
<protein>
    <submittedName>
        <fullName evidence="3">Uncharacterized protein</fullName>
    </submittedName>
</protein>
<gene>
    <name evidence="3" type="ORF">NLU13_1239</name>
</gene>
<accession>A0AA39GQL5</accession>
<keyword evidence="4" id="KW-1185">Reference proteome</keyword>
<evidence type="ECO:0000313" key="4">
    <source>
        <dbReference type="Proteomes" id="UP001175261"/>
    </source>
</evidence>
<keyword evidence="2" id="KW-0732">Signal</keyword>
<feature type="region of interest" description="Disordered" evidence="1">
    <location>
        <begin position="67"/>
        <end position="101"/>
    </location>
</feature>
<evidence type="ECO:0000256" key="1">
    <source>
        <dbReference type="SAM" id="MobiDB-lite"/>
    </source>
</evidence>
<dbReference type="AlphaFoldDB" id="A0AA39GQL5"/>